<reference evidence="1" key="1">
    <citation type="journal article" date="2020" name="Stud. Mycol.">
        <title>101 Dothideomycetes genomes: a test case for predicting lifestyles and emergence of pathogens.</title>
        <authorList>
            <person name="Haridas S."/>
            <person name="Albert R."/>
            <person name="Binder M."/>
            <person name="Bloem J."/>
            <person name="Labutti K."/>
            <person name="Salamov A."/>
            <person name="Andreopoulos B."/>
            <person name="Baker S."/>
            <person name="Barry K."/>
            <person name="Bills G."/>
            <person name="Bluhm B."/>
            <person name="Cannon C."/>
            <person name="Castanera R."/>
            <person name="Culley D."/>
            <person name="Daum C."/>
            <person name="Ezra D."/>
            <person name="Gonzalez J."/>
            <person name="Henrissat B."/>
            <person name="Kuo A."/>
            <person name="Liang C."/>
            <person name="Lipzen A."/>
            <person name="Lutzoni F."/>
            <person name="Magnuson J."/>
            <person name="Mondo S."/>
            <person name="Nolan M."/>
            <person name="Ohm R."/>
            <person name="Pangilinan J."/>
            <person name="Park H.-J."/>
            <person name="Ramirez L."/>
            <person name="Alfaro M."/>
            <person name="Sun H."/>
            <person name="Tritt A."/>
            <person name="Yoshinaga Y."/>
            <person name="Zwiers L.-H."/>
            <person name="Turgeon B."/>
            <person name="Goodwin S."/>
            <person name="Spatafora J."/>
            <person name="Crous P."/>
            <person name="Grigoriev I."/>
        </authorList>
    </citation>
    <scope>NUCLEOTIDE SEQUENCE</scope>
    <source>
        <strain evidence="1">CBS 122681</strain>
    </source>
</reference>
<name>A0A6A6TBQ7_9PLEO</name>
<dbReference type="AlphaFoldDB" id="A0A6A6TBQ7"/>
<protein>
    <submittedName>
        <fullName evidence="1">Uncharacterized protein</fullName>
    </submittedName>
</protein>
<sequence length="100" mass="11567">MAMIVFFNRTLPTLILRACRLVYEEAYPVLLPTLQRLAEDPLRFVVDPTAFEVLFCYSLLEMCFRRAIRIYRGTAVKADEGLDVIEQVFPPGGRLLLRFP</sequence>
<accession>A0A6A6TBQ7</accession>
<keyword evidence="2" id="KW-1185">Reference proteome</keyword>
<proteinExistence type="predicted"/>
<organism evidence="1 2">
    <name type="scientific">Lophiostoma macrostomum CBS 122681</name>
    <dbReference type="NCBI Taxonomy" id="1314788"/>
    <lineage>
        <taxon>Eukaryota</taxon>
        <taxon>Fungi</taxon>
        <taxon>Dikarya</taxon>
        <taxon>Ascomycota</taxon>
        <taxon>Pezizomycotina</taxon>
        <taxon>Dothideomycetes</taxon>
        <taxon>Pleosporomycetidae</taxon>
        <taxon>Pleosporales</taxon>
        <taxon>Lophiostomataceae</taxon>
        <taxon>Lophiostoma</taxon>
    </lineage>
</organism>
<dbReference type="EMBL" id="MU004325">
    <property type="protein sequence ID" value="KAF2657415.1"/>
    <property type="molecule type" value="Genomic_DNA"/>
</dbReference>
<dbReference type="Proteomes" id="UP000799324">
    <property type="component" value="Unassembled WGS sequence"/>
</dbReference>
<evidence type="ECO:0000313" key="2">
    <source>
        <dbReference type="Proteomes" id="UP000799324"/>
    </source>
</evidence>
<evidence type="ECO:0000313" key="1">
    <source>
        <dbReference type="EMBL" id="KAF2657415.1"/>
    </source>
</evidence>
<gene>
    <name evidence="1" type="ORF">K491DRAFT_326731</name>
</gene>